<name>A0ABN7T9Q2_OIKDI</name>
<keyword evidence="3" id="KW-0505">Motor protein</keyword>
<evidence type="ECO:0000256" key="2">
    <source>
        <dbReference type="ARBA" id="ARBA00022490"/>
    </source>
</evidence>
<feature type="region of interest" description="Disordered" evidence="6">
    <location>
        <begin position="1493"/>
        <end position="1515"/>
    </location>
</feature>
<gene>
    <name evidence="7" type="ORF">OKIOD_LOCUS16151</name>
</gene>
<feature type="compositionally biased region" description="Basic and acidic residues" evidence="6">
    <location>
        <begin position="1397"/>
        <end position="1447"/>
    </location>
</feature>
<evidence type="ECO:0000256" key="1">
    <source>
        <dbReference type="ARBA" id="ARBA00004245"/>
    </source>
</evidence>
<dbReference type="InterPro" id="IPR047149">
    <property type="entry name" value="KIF11-like"/>
</dbReference>
<protein>
    <submittedName>
        <fullName evidence="7">Oidioi.mRNA.OKI2018_I69.chr2.g7386.t1.cds</fullName>
    </submittedName>
</protein>
<comment type="subcellular location">
    <subcellularLocation>
        <location evidence="1">Cytoplasm</location>
        <location evidence="1">Cytoskeleton</location>
    </subcellularLocation>
</comment>
<dbReference type="PANTHER" id="PTHR47970:SF12">
    <property type="entry name" value="KINESIN FAMILY MEMBER 11"/>
    <property type="match status" value="1"/>
</dbReference>
<evidence type="ECO:0000256" key="5">
    <source>
        <dbReference type="SAM" id="Coils"/>
    </source>
</evidence>
<feature type="coiled-coil region" evidence="5">
    <location>
        <begin position="862"/>
        <end position="889"/>
    </location>
</feature>
<feature type="region of interest" description="Disordered" evidence="6">
    <location>
        <begin position="1393"/>
        <end position="1447"/>
    </location>
</feature>
<evidence type="ECO:0000256" key="6">
    <source>
        <dbReference type="SAM" id="MobiDB-lite"/>
    </source>
</evidence>
<accession>A0ABN7T9Q2</accession>
<evidence type="ECO:0000313" key="7">
    <source>
        <dbReference type="EMBL" id="CAG5113266.1"/>
    </source>
</evidence>
<proteinExistence type="predicted"/>
<evidence type="ECO:0000256" key="3">
    <source>
        <dbReference type="ARBA" id="ARBA00023175"/>
    </source>
</evidence>
<keyword evidence="8" id="KW-1185">Reference proteome</keyword>
<dbReference type="Proteomes" id="UP001158576">
    <property type="component" value="Chromosome 2"/>
</dbReference>
<keyword evidence="2" id="KW-0963">Cytoplasm</keyword>
<reference evidence="7 8" key="1">
    <citation type="submission" date="2021-04" db="EMBL/GenBank/DDBJ databases">
        <authorList>
            <person name="Bliznina A."/>
        </authorList>
    </citation>
    <scope>NUCLEOTIDE SEQUENCE [LARGE SCALE GENOMIC DNA]</scope>
</reference>
<feature type="coiled-coil region" evidence="5">
    <location>
        <begin position="1114"/>
        <end position="1187"/>
    </location>
</feature>
<keyword evidence="5" id="KW-0175">Coiled coil</keyword>
<organism evidence="7 8">
    <name type="scientific">Oikopleura dioica</name>
    <name type="common">Tunicate</name>
    <dbReference type="NCBI Taxonomy" id="34765"/>
    <lineage>
        <taxon>Eukaryota</taxon>
        <taxon>Metazoa</taxon>
        <taxon>Chordata</taxon>
        <taxon>Tunicata</taxon>
        <taxon>Appendicularia</taxon>
        <taxon>Copelata</taxon>
        <taxon>Oikopleuridae</taxon>
        <taxon>Oikopleura</taxon>
    </lineage>
</organism>
<sequence length="1846" mass="207556">MLEKFKEDVKDLKTDWIETLDLDPEDFFSEEEKVAYFSKKKELDNEILRRKNLAASYGKIYNEVANLFENKFEEIKSSSLRIQNLLHQTLRSLSSINDNLSVADRPGVSDLLLHHRNVAIDNTDQMYQALDQIISAMSNQCLLNGSSGYKIGITAGGFSPFSTNTREAKTEDIVDATGEIIHPDLQLDEATGLILLKSEAKILENGEFIPCYEDMFFHPQTLEAHKIAGNILYDAATGRISIAVDSAIAASDESESLIPLLPYPRDHLGNPLEIEYLDAPNPMKLKYGTRLVEKSSGLAVPVLAITVHPKTGLVHALGASALSNVTSLKTPIERYLVFDDEDGTSKMVNGLKFDADGKIVPSFFSSISVTLEGGLNKTPEFVHELALSNGSYWGQLEATKAACLARVLDSLDDLTENLSTTLNDPASASASALEHFSKQLTVAVKHLNLSTDKLVQETFKRVLNVTQLKEKITSVEGNGGVCGLYEFDSGNMFLPILIGEKVQDTKDESVAMPILDVEIADDGNLLPVFGTTTDPFSGENIAIELGDETVDATTAEQGRIVGASRDKKTNTICPTVQVGSALNPAKPPFGSVSELQNHITTVNSAIEKLVKASETVSSTIFQETESKMTINEGLAEIKSVLEEMISAAEDVQGSMEIDIVSTLGKLMSNDVLYYLDQNPTDVSNHAKDLSALAGEMKQTMNKFKTRSQANLVRNSLSTSLGKFRFEMMKLNQSQVLIRQQQILAESRLVTDFGTRAESNMYYHGLFVNVHVSTRDEMLPVLKKLAEYLEKGLSMYLTPEMVEYLESACAKLKSREVDEVITNIKEKVEEIHFTTDAQPAAMTSNDENERDEKAILIHEGNQQKMRIENAERYREAIEKLESEREAFIDENILEVQTISKNDEEFNAQADHFSATLAKIDDDLQWNNRLLAEETARNTKRSSDQARPDGAEIYLEDDLKADLSEIEALERKMLDEIDGFEDYVEEANEDLADKLKGLNFEFSSKQGDEVDNIINECSEKIRKRKGRRAPRALLETEHDLTVMYEQLKKAAENDPEAQRLLSELDVVFDAHILARNEAKRKHKDRLEALARQRAARMAAARKPEALTNDINGEVEEVNKSSTVSAEEAKIQELENEFNEKINEINKSCHKDSDELDEQLRNRNLADDMIKDLKIRMAKVEKNRQRQIKAAIALRTAKLQAAKRRKATAEASEVMQSMANISDLGDVTEEDIRNQILEEVTNGKDANQAVKDVLQARHRQEILDMSRRHQCEIEAAKKVALNEARDARYLDRNAIVEQFDRDVLELSTRDIDDAEYDAEFKRLKAQLTAELKAFDEETERLGDRIFNEKRKGLDVKQSAEHLGLLERQLSQIDEEIRKCTSDAQIQYELQQNRLKAQQKHQAEMDEAARQKALEEEERLRQQQEDLLNKKNRLKSDKQSEKERQKAAEEAEKARLEAMVLANEERARVKLENERIQIESSNKNDSEKEKLLRELDAKHAKQAADRAAQTDKARSELEKRLAARRARAAEYAEEESLAEEEISETPAQILIKSEQPQQKKSTVDHSQVLLKSGLIEDLSALEAILKASISLQTGDNSQSAHSDLFLAKQDQLRKTSPGLVIIHPSDLSTLEFVGYRLFQRQFELLSRVFHLEPITIMIANEFPAQEERKSFAPSFYSYQNGIALLDQQHLKSSGLMSVMAAHLASHLAADSHFIDSDVVFKRTFFRAVSLLCAQIPAESLHSSTGEEILDYTSKGQKLREAKYKEHLRNAPQASSHIKHQRSVTENKAKTTQKLGQALELKHDIVLSGENKNSSAEDYFDRLCAQMFDALQEEDEDRIQALQKKLEAAAL</sequence>
<evidence type="ECO:0000313" key="8">
    <source>
        <dbReference type="Proteomes" id="UP001158576"/>
    </source>
</evidence>
<dbReference type="EMBL" id="OU015567">
    <property type="protein sequence ID" value="CAG5113266.1"/>
    <property type="molecule type" value="Genomic_DNA"/>
</dbReference>
<keyword evidence="4" id="KW-0206">Cytoskeleton</keyword>
<dbReference type="PANTHER" id="PTHR47970">
    <property type="entry name" value="KINESIN-LIKE PROTEIN KIF11"/>
    <property type="match status" value="1"/>
</dbReference>
<evidence type="ECO:0000256" key="4">
    <source>
        <dbReference type="ARBA" id="ARBA00023212"/>
    </source>
</evidence>